<name>A0ABD5YNA6_9EURY</name>
<keyword evidence="2" id="KW-1185">Reference proteome</keyword>
<protein>
    <submittedName>
        <fullName evidence="1">Ester cyclase</fullName>
    </submittedName>
</protein>
<accession>A0ABD5YNA6</accession>
<dbReference type="EMBL" id="JBHTAX010000001">
    <property type="protein sequence ID" value="MFC7189128.1"/>
    <property type="molecule type" value="Genomic_DNA"/>
</dbReference>
<dbReference type="GeneID" id="76198694"/>
<sequence>MTSASNSADDNKAVVRRIPNEIMTEGVDTAIEEVFAADFVEHNPTLGEIHGPDGFRNRVYKPLRDAFSDLEVVIEELIAEDNRVVLRATIHGIHEGEFNDIEATGNTIEVPVMVIHRVEDGLVAERWVIFDALSMMQQLDVIPNPPDAT</sequence>
<dbReference type="InterPro" id="IPR009959">
    <property type="entry name" value="Cyclase_SnoaL-like"/>
</dbReference>
<dbReference type="PANTHER" id="PTHR38436:SF1">
    <property type="entry name" value="ESTER CYCLASE"/>
    <property type="match status" value="1"/>
</dbReference>
<dbReference type="RefSeq" id="WP_264555126.1">
    <property type="nucleotide sequence ID" value="NZ_CP109979.1"/>
</dbReference>
<dbReference type="AlphaFoldDB" id="A0ABD5YNA6"/>
<organism evidence="1 2">
    <name type="scientific">Halocatena marina</name>
    <dbReference type="NCBI Taxonomy" id="2934937"/>
    <lineage>
        <taxon>Archaea</taxon>
        <taxon>Methanobacteriati</taxon>
        <taxon>Methanobacteriota</taxon>
        <taxon>Stenosarchaea group</taxon>
        <taxon>Halobacteria</taxon>
        <taxon>Halobacteriales</taxon>
        <taxon>Natronomonadaceae</taxon>
        <taxon>Halocatena</taxon>
    </lineage>
</organism>
<dbReference type="InterPro" id="IPR032710">
    <property type="entry name" value="NTF2-like_dom_sf"/>
</dbReference>
<dbReference type="Gene3D" id="3.10.450.50">
    <property type="match status" value="1"/>
</dbReference>
<evidence type="ECO:0000313" key="2">
    <source>
        <dbReference type="Proteomes" id="UP001596417"/>
    </source>
</evidence>
<dbReference type="Proteomes" id="UP001596417">
    <property type="component" value="Unassembled WGS sequence"/>
</dbReference>
<reference evidence="1 2" key="1">
    <citation type="journal article" date="2019" name="Int. J. Syst. Evol. Microbiol.">
        <title>The Global Catalogue of Microorganisms (GCM) 10K type strain sequencing project: providing services to taxonomists for standard genome sequencing and annotation.</title>
        <authorList>
            <consortium name="The Broad Institute Genomics Platform"/>
            <consortium name="The Broad Institute Genome Sequencing Center for Infectious Disease"/>
            <person name="Wu L."/>
            <person name="Ma J."/>
        </authorList>
    </citation>
    <scope>NUCLEOTIDE SEQUENCE [LARGE SCALE GENOMIC DNA]</scope>
    <source>
        <strain evidence="1 2">RDMS1</strain>
    </source>
</reference>
<dbReference type="PANTHER" id="PTHR38436">
    <property type="entry name" value="POLYKETIDE CYCLASE SNOAL-LIKE DOMAIN"/>
    <property type="match status" value="1"/>
</dbReference>
<proteinExistence type="predicted"/>
<evidence type="ECO:0000313" key="1">
    <source>
        <dbReference type="EMBL" id="MFC7189128.1"/>
    </source>
</evidence>
<gene>
    <name evidence="1" type="ORF">ACFQL7_04215</name>
</gene>
<comment type="caution">
    <text evidence="1">The sequence shown here is derived from an EMBL/GenBank/DDBJ whole genome shotgun (WGS) entry which is preliminary data.</text>
</comment>
<dbReference type="SUPFAM" id="SSF54427">
    <property type="entry name" value="NTF2-like"/>
    <property type="match status" value="1"/>
</dbReference>
<dbReference type="Pfam" id="PF07366">
    <property type="entry name" value="SnoaL"/>
    <property type="match status" value="1"/>
</dbReference>